<feature type="chain" id="PRO_5016265039" description="Lipoprotein" evidence="1">
    <location>
        <begin position="20"/>
        <end position="133"/>
    </location>
</feature>
<evidence type="ECO:0008006" key="4">
    <source>
        <dbReference type="Google" id="ProtNLM"/>
    </source>
</evidence>
<evidence type="ECO:0000313" key="2">
    <source>
        <dbReference type="EMBL" id="PYE84148.1"/>
    </source>
</evidence>
<proteinExistence type="predicted"/>
<evidence type="ECO:0000256" key="1">
    <source>
        <dbReference type="SAM" id="SignalP"/>
    </source>
</evidence>
<comment type="caution">
    <text evidence="2">The sequence shown here is derived from an EMBL/GenBank/DDBJ whole genome shotgun (WGS) entry which is preliminary data.</text>
</comment>
<evidence type="ECO:0000313" key="3">
    <source>
        <dbReference type="Proteomes" id="UP000248311"/>
    </source>
</evidence>
<keyword evidence="1" id="KW-0732">Signal</keyword>
<dbReference type="PROSITE" id="PS51257">
    <property type="entry name" value="PROKAR_LIPOPROTEIN"/>
    <property type="match status" value="1"/>
</dbReference>
<reference evidence="2 3" key="1">
    <citation type="submission" date="2018-06" db="EMBL/GenBank/DDBJ databases">
        <title>Genomic Encyclopedia of Type Strains, Phase III (KMG-III): the genomes of soil and plant-associated and newly described type strains.</title>
        <authorList>
            <person name="Whitman W."/>
        </authorList>
    </citation>
    <scope>NUCLEOTIDE SEQUENCE [LARGE SCALE GENOMIC DNA]</scope>
    <source>
        <strain evidence="2 3">CECT 9025</strain>
    </source>
</reference>
<gene>
    <name evidence="2" type="ORF">DFP88_103515</name>
</gene>
<accession>A0A318T6W2</accession>
<dbReference type="EMBL" id="QJTE01000003">
    <property type="protein sequence ID" value="PYE84148.1"/>
    <property type="molecule type" value="Genomic_DNA"/>
</dbReference>
<dbReference type="RefSeq" id="WP_110814736.1">
    <property type="nucleotide sequence ID" value="NZ_QJTE01000003.1"/>
</dbReference>
<name>A0A318T6W2_9RHOB</name>
<dbReference type="AlphaFoldDB" id="A0A318T6W2"/>
<dbReference type="Proteomes" id="UP000248311">
    <property type="component" value="Unassembled WGS sequence"/>
</dbReference>
<feature type="signal peptide" evidence="1">
    <location>
        <begin position="1"/>
        <end position="19"/>
    </location>
</feature>
<protein>
    <recommendedName>
        <fullName evidence="4">Lipoprotein</fullName>
    </recommendedName>
</protein>
<organism evidence="2 3">
    <name type="scientific">Pseudoroseicyclus aestuarii</name>
    <dbReference type="NCBI Taxonomy" id="1795041"/>
    <lineage>
        <taxon>Bacteria</taxon>
        <taxon>Pseudomonadati</taxon>
        <taxon>Pseudomonadota</taxon>
        <taxon>Alphaproteobacteria</taxon>
        <taxon>Rhodobacterales</taxon>
        <taxon>Paracoccaceae</taxon>
        <taxon>Pseudoroseicyclus</taxon>
    </lineage>
</organism>
<dbReference type="OrthoDB" id="7860885at2"/>
<keyword evidence="3" id="KW-1185">Reference proteome</keyword>
<sequence length="133" mass="13688">MRAAVSATLALTAPMLGLAGCGESAASAAAEGVTYEGVETRLLDGDLVAFDVALRGAEGPEAVIRYAECAAAQYTLIRGYGFARHIRTQVAEEGGRWDADAVYTISPALPRGLRTIDAEVTVASCGQSGIPTV</sequence>